<comment type="caution">
    <text evidence="1">The sequence shown here is derived from an EMBL/GenBank/DDBJ whole genome shotgun (WGS) entry which is preliminary data.</text>
</comment>
<protein>
    <submittedName>
        <fullName evidence="1">15262_t:CDS:1</fullName>
    </submittedName>
</protein>
<dbReference type="OrthoDB" id="10488828at2759"/>
<organism evidence="1 2">
    <name type="scientific">Funneliformis caledonium</name>
    <dbReference type="NCBI Taxonomy" id="1117310"/>
    <lineage>
        <taxon>Eukaryota</taxon>
        <taxon>Fungi</taxon>
        <taxon>Fungi incertae sedis</taxon>
        <taxon>Mucoromycota</taxon>
        <taxon>Glomeromycotina</taxon>
        <taxon>Glomeromycetes</taxon>
        <taxon>Glomerales</taxon>
        <taxon>Glomeraceae</taxon>
        <taxon>Funneliformis</taxon>
    </lineage>
</organism>
<dbReference type="AlphaFoldDB" id="A0A9N9IMD0"/>
<gene>
    <name evidence="1" type="ORF">FCALED_LOCUS15603</name>
</gene>
<dbReference type="Proteomes" id="UP000789570">
    <property type="component" value="Unassembled WGS sequence"/>
</dbReference>
<accession>A0A9N9IMD0</accession>
<evidence type="ECO:0000313" key="2">
    <source>
        <dbReference type="Proteomes" id="UP000789570"/>
    </source>
</evidence>
<dbReference type="EMBL" id="CAJVPQ010014846">
    <property type="protein sequence ID" value="CAG8740773.1"/>
    <property type="molecule type" value="Genomic_DNA"/>
</dbReference>
<keyword evidence="2" id="KW-1185">Reference proteome</keyword>
<evidence type="ECO:0000313" key="1">
    <source>
        <dbReference type="EMBL" id="CAG8740773.1"/>
    </source>
</evidence>
<proteinExistence type="predicted"/>
<reference evidence="1" key="1">
    <citation type="submission" date="2021-06" db="EMBL/GenBank/DDBJ databases">
        <authorList>
            <person name="Kallberg Y."/>
            <person name="Tangrot J."/>
            <person name="Rosling A."/>
        </authorList>
    </citation>
    <scope>NUCLEOTIDE SEQUENCE</scope>
    <source>
        <strain evidence="1">UK204</strain>
    </source>
</reference>
<name>A0A9N9IMD0_9GLOM</name>
<sequence>MPQKISIKERREVVKSLWNNGTRNVNELHKITKFPLRTLYRWSSQLKKTKNLKQRYHSGCPKVLSPKKRRQLARSRASAISFKIADTLNNTYPGLNIATRIVRENLWKFGYRDCVPKKTPFLTSIAKERRVSWAE</sequence>
<feature type="non-terminal residue" evidence="1">
    <location>
        <position position="135"/>
    </location>
</feature>